<proteinExistence type="predicted"/>
<evidence type="ECO:0000256" key="1">
    <source>
        <dbReference type="SAM" id="MobiDB-lite"/>
    </source>
</evidence>
<keyword evidence="3" id="KW-1185">Reference proteome</keyword>
<feature type="region of interest" description="Disordered" evidence="1">
    <location>
        <begin position="459"/>
        <end position="482"/>
    </location>
</feature>
<feature type="region of interest" description="Disordered" evidence="1">
    <location>
        <begin position="86"/>
        <end position="113"/>
    </location>
</feature>
<gene>
    <name evidence="2" type="ORF">C6P46_005495</name>
</gene>
<protein>
    <submittedName>
        <fullName evidence="2">Uncharacterized protein</fullName>
    </submittedName>
</protein>
<feature type="region of interest" description="Disordered" evidence="1">
    <location>
        <begin position="183"/>
        <end position="202"/>
    </location>
</feature>
<evidence type="ECO:0000313" key="2">
    <source>
        <dbReference type="EMBL" id="KAG0666144.1"/>
    </source>
</evidence>
<name>A0A9P7B9W3_RHOMI</name>
<dbReference type="OrthoDB" id="10443452at2759"/>
<feature type="region of interest" description="Disordered" evidence="1">
    <location>
        <begin position="349"/>
        <end position="413"/>
    </location>
</feature>
<comment type="caution">
    <text evidence="2">The sequence shown here is derived from an EMBL/GenBank/DDBJ whole genome shotgun (WGS) entry which is preliminary data.</text>
</comment>
<feature type="compositionally biased region" description="Low complexity" evidence="1">
    <location>
        <begin position="459"/>
        <end position="468"/>
    </location>
</feature>
<organism evidence="2 3">
    <name type="scientific">Rhodotorula mucilaginosa</name>
    <name type="common">Yeast</name>
    <name type="synonym">Rhodotorula rubra</name>
    <dbReference type="NCBI Taxonomy" id="5537"/>
    <lineage>
        <taxon>Eukaryota</taxon>
        <taxon>Fungi</taxon>
        <taxon>Dikarya</taxon>
        <taxon>Basidiomycota</taxon>
        <taxon>Pucciniomycotina</taxon>
        <taxon>Microbotryomycetes</taxon>
        <taxon>Sporidiobolales</taxon>
        <taxon>Sporidiobolaceae</taxon>
        <taxon>Rhodotorula</taxon>
    </lineage>
</organism>
<feature type="compositionally biased region" description="Basic and acidic residues" evidence="1">
    <location>
        <begin position="470"/>
        <end position="482"/>
    </location>
</feature>
<feature type="region of interest" description="Disordered" evidence="1">
    <location>
        <begin position="531"/>
        <end position="555"/>
    </location>
</feature>
<sequence length="660" mass="70862">MPLPIAELYAEPRSPFLFRSLAPTARSLSRASQVTPITTRTSTGRRVSKATFRTSVSFKPTDDPFAAFTPVEETFDADWHLVQAEEARKSHSNSEGHSVSNEGMASGRRPGTLSNRRASFLRSLWAPFSSSSSSSPKKPHRSRSAAELSISRPMDHAPTLSIAPRNPVAALVSIREAEAATAAQSTSNYPSGTNSLHRPPTAVSKRASLSNFFLKRGSKKSREPAAEPSELNEIGLALTTDEVASASVAAAATQQQQGHMPPRASLSASLPVPRLRGSASWSVNVNSAADRSRAASIATDTHHRRPCTANFCVSSVSDAVPTSKTSRGYGKGAGLRRLSIFALLPSFAPSTEPSMPRRPSSAAAAGRLRSETCASLRSVRSRGPATPRPPRSVARPPSRTRLRPVNDAPTPLPSIIDESPCSVDACDCLAAPVSSAGLRKQSSSISVALEPVRRSAEWQSSFSSSQQQEHSADENSRRSSDEVSARLLASIDFERRRLVAERERLVTDLGAIIRGAEDRCNRLYESSLGRAGSTSSLSMQERPTGTMSPSSRQFDLRDSIIEEDDDDDNEEGALQSADVRPEQDPAQAMLVACQEALEALSIRLALTLRATDDGRNLDRLQDSCDISLATTPSRQSAHSSDCQSALLAAARTWTTIVLVD</sequence>
<feature type="region of interest" description="Disordered" evidence="1">
    <location>
        <begin position="127"/>
        <end position="162"/>
    </location>
</feature>
<evidence type="ECO:0000313" key="3">
    <source>
        <dbReference type="Proteomes" id="UP000777482"/>
    </source>
</evidence>
<dbReference type="AlphaFoldDB" id="A0A9P7B9W3"/>
<reference evidence="2 3" key="1">
    <citation type="submission" date="2020-11" db="EMBL/GenBank/DDBJ databases">
        <title>Kefir isolates.</title>
        <authorList>
            <person name="Marcisauskas S."/>
            <person name="Kim Y."/>
            <person name="Blasche S."/>
        </authorList>
    </citation>
    <scope>NUCLEOTIDE SEQUENCE [LARGE SCALE GENOMIC DNA]</scope>
    <source>
        <strain evidence="2 3">KR</strain>
    </source>
</reference>
<feature type="compositionally biased region" description="Polar residues" evidence="1">
    <location>
        <begin position="532"/>
        <end position="553"/>
    </location>
</feature>
<accession>A0A9P7B9W3</accession>
<dbReference type="Proteomes" id="UP000777482">
    <property type="component" value="Unassembled WGS sequence"/>
</dbReference>
<feature type="compositionally biased region" description="Low complexity" evidence="1">
    <location>
        <begin position="353"/>
        <end position="367"/>
    </location>
</feature>
<dbReference type="EMBL" id="PUHQ01000006">
    <property type="protein sequence ID" value="KAG0666144.1"/>
    <property type="molecule type" value="Genomic_DNA"/>
</dbReference>